<dbReference type="GeneID" id="14882733"/>
<evidence type="ECO:0000313" key="4">
    <source>
        <dbReference type="Proteomes" id="UP000014680"/>
    </source>
</evidence>
<proteinExistence type="predicted"/>
<accession>A0A0A1TYX5</accession>
<reference evidence="3 4" key="1">
    <citation type="submission" date="2012-10" db="EMBL/GenBank/DDBJ databases">
        <authorList>
            <person name="Zafar N."/>
            <person name="Inman J."/>
            <person name="Hall N."/>
            <person name="Lorenzi H."/>
            <person name="Caler E."/>
        </authorList>
    </citation>
    <scope>NUCLEOTIDE SEQUENCE [LARGE SCALE GENOMIC DNA]</scope>
    <source>
        <strain evidence="3 4">IP1</strain>
    </source>
</reference>
<dbReference type="VEuPathDB" id="AmoebaDB:EIN_469350"/>
<protein>
    <submittedName>
        <fullName evidence="3">Uncharacterized protein</fullName>
    </submittedName>
</protein>
<gene>
    <name evidence="3" type="ORF">EIN_469350</name>
</gene>
<evidence type="ECO:0000256" key="2">
    <source>
        <dbReference type="SAM" id="MobiDB-lite"/>
    </source>
</evidence>
<feature type="coiled-coil region" evidence="1">
    <location>
        <begin position="105"/>
        <end position="132"/>
    </location>
</feature>
<sequence>METTQATDLSSKPSIDNFFTFSEPKMTTELYNTLCNEDQTFFLEYNTQLTPEEVSLKETLKEILNKKPRMTDEKKKVRDKLALDIVMDLISNKMNSIVGVKDKSIRKLEDDIHQLETRNNQLQTQLDSLTDYVEIVKDYAKSVQINEESNVKTHRRIINLLKAKYPDEILLQTDLFMETQSKIPNSSTIEQNPISKEQRSAEDC</sequence>
<dbReference type="Proteomes" id="UP000014680">
    <property type="component" value="Unassembled WGS sequence"/>
</dbReference>
<evidence type="ECO:0000313" key="3">
    <source>
        <dbReference type="EMBL" id="ELP83731.1"/>
    </source>
</evidence>
<name>A0A0A1TYX5_ENTIV</name>
<dbReference type="KEGG" id="eiv:EIN_469350"/>
<feature type="region of interest" description="Disordered" evidence="2">
    <location>
        <begin position="182"/>
        <end position="204"/>
    </location>
</feature>
<keyword evidence="1" id="KW-0175">Coiled coil</keyword>
<organism evidence="3 4">
    <name type="scientific">Entamoeba invadens IP1</name>
    <dbReference type="NCBI Taxonomy" id="370355"/>
    <lineage>
        <taxon>Eukaryota</taxon>
        <taxon>Amoebozoa</taxon>
        <taxon>Evosea</taxon>
        <taxon>Archamoebae</taxon>
        <taxon>Mastigamoebida</taxon>
        <taxon>Entamoebidae</taxon>
        <taxon>Entamoeba</taxon>
    </lineage>
</organism>
<dbReference type="AlphaFoldDB" id="A0A0A1TYX5"/>
<dbReference type="RefSeq" id="XP_004183077.1">
    <property type="nucleotide sequence ID" value="XM_004183029.1"/>
</dbReference>
<feature type="compositionally biased region" description="Polar residues" evidence="2">
    <location>
        <begin position="182"/>
        <end position="195"/>
    </location>
</feature>
<evidence type="ECO:0000256" key="1">
    <source>
        <dbReference type="SAM" id="Coils"/>
    </source>
</evidence>
<dbReference type="EMBL" id="KB207240">
    <property type="protein sequence ID" value="ELP83731.1"/>
    <property type="molecule type" value="Genomic_DNA"/>
</dbReference>
<keyword evidence="4" id="KW-1185">Reference proteome</keyword>